<dbReference type="InterPro" id="IPR000727">
    <property type="entry name" value="T_SNARE_dom"/>
</dbReference>
<dbReference type="EMBL" id="JAAVLX010000005">
    <property type="protein sequence ID" value="NOJ41149.1"/>
    <property type="molecule type" value="Genomic_DNA"/>
</dbReference>
<evidence type="ECO:0000313" key="11">
    <source>
        <dbReference type="Proteomes" id="UP000544122"/>
    </source>
</evidence>
<feature type="transmembrane region" description="Helical" evidence="6">
    <location>
        <begin position="209"/>
        <end position="232"/>
    </location>
</feature>
<dbReference type="SMART" id="SM00304">
    <property type="entry name" value="HAMP"/>
    <property type="match status" value="2"/>
</dbReference>
<keyword evidence="11" id="KW-1185">Reference proteome</keyword>
<dbReference type="InterPro" id="IPR004090">
    <property type="entry name" value="Chemotax_Me-accpt_rcpt"/>
</dbReference>
<evidence type="ECO:0000259" key="7">
    <source>
        <dbReference type="PROSITE" id="PS50111"/>
    </source>
</evidence>
<dbReference type="PANTHER" id="PTHR32089:SF112">
    <property type="entry name" value="LYSOZYME-LIKE PROTEIN-RELATED"/>
    <property type="match status" value="1"/>
</dbReference>
<comment type="subcellular location">
    <subcellularLocation>
        <location evidence="1">Cell inner membrane</location>
        <topology evidence="1">Multi-pass membrane protein</topology>
    </subcellularLocation>
</comment>
<comment type="similarity">
    <text evidence="4">Belongs to the methyl-accepting chemotaxis (MCP) protein family.</text>
</comment>
<feature type="domain" description="T-SNARE coiled-coil homology" evidence="8">
    <location>
        <begin position="476"/>
        <end position="538"/>
    </location>
</feature>
<evidence type="ECO:0000259" key="8">
    <source>
        <dbReference type="PROSITE" id="PS50192"/>
    </source>
</evidence>
<dbReference type="PROSITE" id="PS50111">
    <property type="entry name" value="CHEMOTAXIS_TRANSDUC_2"/>
    <property type="match status" value="1"/>
</dbReference>
<feature type="domain" description="HAMP" evidence="9">
    <location>
        <begin position="229"/>
        <end position="282"/>
    </location>
</feature>
<dbReference type="PROSITE" id="PS50885">
    <property type="entry name" value="HAMP"/>
    <property type="match status" value="1"/>
</dbReference>
<evidence type="ECO:0000259" key="9">
    <source>
        <dbReference type="PROSITE" id="PS50885"/>
    </source>
</evidence>
<organism evidence="10 11">
    <name type="scientific">Bradyrhizobium australiense</name>
    <dbReference type="NCBI Taxonomy" id="2721161"/>
    <lineage>
        <taxon>Bacteria</taxon>
        <taxon>Pseudomonadati</taxon>
        <taxon>Pseudomonadota</taxon>
        <taxon>Alphaproteobacteria</taxon>
        <taxon>Hyphomicrobiales</taxon>
        <taxon>Nitrobacteraceae</taxon>
        <taxon>Bradyrhizobium</taxon>
    </lineage>
</organism>
<keyword evidence="6" id="KW-1133">Transmembrane helix</keyword>
<dbReference type="GO" id="GO:0006935">
    <property type="term" value="P:chemotaxis"/>
    <property type="evidence" value="ECO:0007669"/>
    <property type="project" value="InterPro"/>
</dbReference>
<dbReference type="Gene3D" id="1.10.287.950">
    <property type="entry name" value="Methyl-accepting chemotaxis protein"/>
    <property type="match status" value="1"/>
</dbReference>
<dbReference type="PANTHER" id="PTHR32089">
    <property type="entry name" value="METHYL-ACCEPTING CHEMOTAXIS PROTEIN MCPB"/>
    <property type="match status" value="1"/>
</dbReference>
<name>A0A7Y4GSZ4_9BRAD</name>
<dbReference type="Pfam" id="PF00015">
    <property type="entry name" value="MCPsignal"/>
    <property type="match status" value="1"/>
</dbReference>
<dbReference type="InterPro" id="IPR003660">
    <property type="entry name" value="HAMP_dom"/>
</dbReference>
<keyword evidence="2" id="KW-1003">Cell membrane</keyword>
<dbReference type="CDD" id="cd06225">
    <property type="entry name" value="HAMP"/>
    <property type="match status" value="1"/>
</dbReference>
<feature type="transmembrane region" description="Helical" evidence="6">
    <location>
        <begin position="12"/>
        <end position="31"/>
    </location>
</feature>
<dbReference type="AlphaFoldDB" id="A0A7Y4GSZ4"/>
<keyword evidence="6" id="KW-0472">Membrane</keyword>
<evidence type="ECO:0000256" key="2">
    <source>
        <dbReference type="ARBA" id="ARBA00022519"/>
    </source>
</evidence>
<evidence type="ECO:0000256" key="5">
    <source>
        <dbReference type="PROSITE-ProRule" id="PRU00284"/>
    </source>
</evidence>
<dbReference type="Proteomes" id="UP000544122">
    <property type="component" value="Unassembled WGS sequence"/>
</dbReference>
<dbReference type="Pfam" id="PF00672">
    <property type="entry name" value="HAMP"/>
    <property type="match status" value="1"/>
</dbReference>
<evidence type="ECO:0000256" key="4">
    <source>
        <dbReference type="ARBA" id="ARBA00029447"/>
    </source>
</evidence>
<keyword evidence="2" id="KW-0997">Cell inner membrane</keyword>
<dbReference type="PROSITE" id="PS50192">
    <property type="entry name" value="T_SNARE"/>
    <property type="match status" value="1"/>
</dbReference>
<evidence type="ECO:0000313" key="10">
    <source>
        <dbReference type="EMBL" id="NOJ41149.1"/>
    </source>
</evidence>
<evidence type="ECO:0000256" key="3">
    <source>
        <dbReference type="ARBA" id="ARBA00023224"/>
    </source>
</evidence>
<dbReference type="GO" id="GO:0007165">
    <property type="term" value="P:signal transduction"/>
    <property type="evidence" value="ECO:0007669"/>
    <property type="project" value="UniProtKB-KW"/>
</dbReference>
<dbReference type="GO" id="GO:0005886">
    <property type="term" value="C:plasma membrane"/>
    <property type="evidence" value="ECO:0007669"/>
    <property type="project" value="UniProtKB-SubCell"/>
</dbReference>
<evidence type="ECO:0000256" key="6">
    <source>
        <dbReference type="SAM" id="Phobius"/>
    </source>
</evidence>
<dbReference type="SUPFAM" id="SSF158472">
    <property type="entry name" value="HAMP domain-like"/>
    <property type="match status" value="1"/>
</dbReference>
<keyword evidence="3 5" id="KW-0807">Transducer</keyword>
<proteinExistence type="inferred from homology"/>
<dbReference type="RefSeq" id="WP_171580420.1">
    <property type="nucleotide sequence ID" value="NZ_JAAVLX010000005.1"/>
</dbReference>
<feature type="domain" description="Methyl-accepting transducer" evidence="7">
    <location>
        <begin position="317"/>
        <end position="560"/>
    </location>
</feature>
<sequence>MLRFILNLSIGAKLGIASGLGVLLVATMVIVQIRSNAAMRDLDVRMAAQQTIARDAVDAKASMRGMQIGVRDLRLADNSAGLQKANDYLTARLTSLNKFADEMLGLSKSAENRARVEKLKERAADYAKATQQIVAVRREAIAAAGGGAEAAARIAKLNEEAVRIAREVTLPIVAEIEPLADQIADFAKHSVEEQAAQAAMEMATAEREAMAIGIGTMLLLIATSIFSFFTIARPMRALSVSMEELAGGNFGVVLPGLGRRDELGAVAGAVEKFKIVSEQKARDEAEAKIRQDQIAAQQRKAEMIRLADSFEAAVGEIVETVSSASTELEASAGTLTATAERAQKVTTMVAAASEEATANVQSVASATEELSSSVNEISRQVQESARMAGEAVDQARTTNDRVSELSKAAARIGDVVELINTIAGQTNLLALNATIEAARAGEAGRGFAVVASEVKALAEQTAKATGEISQQISGIQGATHESVGAIKEISGTIERLAEIASTIAAAVEEQGAATQEISRNVQQAAHGTQQVSANITDVQRGAGETGSASAQVLSAAQSLSADSNRLKLEVGKFLDTVRAA</sequence>
<dbReference type="PRINTS" id="PR00260">
    <property type="entry name" value="CHEMTRNSDUCR"/>
</dbReference>
<evidence type="ECO:0000256" key="1">
    <source>
        <dbReference type="ARBA" id="ARBA00004429"/>
    </source>
</evidence>
<dbReference type="GO" id="GO:0004888">
    <property type="term" value="F:transmembrane signaling receptor activity"/>
    <property type="evidence" value="ECO:0007669"/>
    <property type="project" value="InterPro"/>
</dbReference>
<protein>
    <submittedName>
        <fullName evidence="10">HAMP domain-containing protein</fullName>
    </submittedName>
</protein>
<reference evidence="10 11" key="1">
    <citation type="submission" date="2020-03" db="EMBL/GenBank/DDBJ databases">
        <title>Bradyrhizobium diversity isolated from nodules of Indigofera sp.</title>
        <authorList>
            <person name="Klepa M."/>
            <person name="Helene L."/>
            <person name="Hungria M."/>
        </authorList>
    </citation>
    <scope>NUCLEOTIDE SEQUENCE [LARGE SCALE GENOMIC DNA]</scope>
    <source>
        <strain evidence="10 11">WSM 1791</strain>
    </source>
</reference>
<keyword evidence="6" id="KW-0812">Transmembrane</keyword>
<comment type="caution">
    <text evidence="10">The sequence shown here is derived from an EMBL/GenBank/DDBJ whole genome shotgun (WGS) entry which is preliminary data.</text>
</comment>
<gene>
    <name evidence="10" type="ORF">HCN58_16335</name>
</gene>
<dbReference type="Gene3D" id="6.10.340.10">
    <property type="match status" value="1"/>
</dbReference>
<accession>A0A7Y4GSZ4</accession>
<dbReference type="SMART" id="SM00283">
    <property type="entry name" value="MA"/>
    <property type="match status" value="1"/>
</dbReference>
<dbReference type="InterPro" id="IPR004089">
    <property type="entry name" value="MCPsignal_dom"/>
</dbReference>
<dbReference type="SUPFAM" id="SSF58104">
    <property type="entry name" value="Methyl-accepting chemotaxis protein (MCP) signaling domain"/>
    <property type="match status" value="1"/>
</dbReference>